<proteinExistence type="predicted"/>
<dbReference type="EMBL" id="SZPV01000004">
    <property type="protein sequence ID" value="TKI67567.1"/>
    <property type="molecule type" value="Genomic_DNA"/>
</dbReference>
<keyword evidence="1 2" id="KW-0812">Transmembrane</keyword>
<keyword evidence="1" id="KW-0472">Membrane</keyword>
<feature type="transmembrane region" description="Helical" evidence="1">
    <location>
        <begin position="7"/>
        <end position="27"/>
    </location>
</feature>
<reference evidence="2 3" key="1">
    <citation type="submission" date="2019-04" db="EMBL/GenBank/DDBJ databases">
        <title>Lysinibacillus genome sequencing.</title>
        <authorList>
            <person name="Dunlap C."/>
        </authorList>
    </citation>
    <scope>NUCLEOTIDE SEQUENCE [LARGE SCALE GENOMIC DNA]</scope>
    <source>
        <strain evidence="2 3">NBRC 109424</strain>
    </source>
</reference>
<keyword evidence="1" id="KW-1133">Transmembrane helix</keyword>
<name>A0ABY2TFW5_9BACI</name>
<accession>A0ABY2TFW5</accession>
<organism evidence="2 3">
    <name type="scientific">Lysinibacillus varians</name>
    <dbReference type="NCBI Taxonomy" id="1145276"/>
    <lineage>
        <taxon>Bacteria</taxon>
        <taxon>Bacillati</taxon>
        <taxon>Bacillota</taxon>
        <taxon>Bacilli</taxon>
        <taxon>Bacillales</taxon>
        <taxon>Bacillaceae</taxon>
        <taxon>Lysinibacillus</taxon>
    </lineage>
</organism>
<sequence length="62" mass="7117">MGIAEVLTVIFIVLKLTEVITWSWWLVLLPAMISFSIYVLILIVKLGVIMVTVVAMKKRKER</sequence>
<gene>
    <name evidence="2" type="ORF">FC752_00855</name>
</gene>
<feature type="transmembrane region" description="Helical" evidence="1">
    <location>
        <begin position="33"/>
        <end position="56"/>
    </location>
</feature>
<keyword evidence="3" id="KW-1185">Reference proteome</keyword>
<protein>
    <submittedName>
        <fullName evidence="2">Transmembrane Fragile-X-F protein</fullName>
    </submittedName>
</protein>
<evidence type="ECO:0000256" key="1">
    <source>
        <dbReference type="SAM" id="Phobius"/>
    </source>
</evidence>
<dbReference type="Proteomes" id="UP000308539">
    <property type="component" value="Unassembled WGS sequence"/>
</dbReference>
<evidence type="ECO:0000313" key="2">
    <source>
        <dbReference type="EMBL" id="TKI67567.1"/>
    </source>
</evidence>
<comment type="caution">
    <text evidence="2">The sequence shown here is derived from an EMBL/GenBank/DDBJ whole genome shotgun (WGS) entry which is preliminary data.</text>
</comment>
<dbReference type="RefSeq" id="WP_025219380.1">
    <property type="nucleotide sequence ID" value="NZ_CP006837.1"/>
</dbReference>
<evidence type="ECO:0000313" key="3">
    <source>
        <dbReference type="Proteomes" id="UP000308539"/>
    </source>
</evidence>